<dbReference type="EMBL" id="BOPH01000003">
    <property type="protein sequence ID" value="GIJ65402.1"/>
    <property type="molecule type" value="Genomic_DNA"/>
</dbReference>
<comment type="caution">
    <text evidence="1">The sequence shown here is derived from an EMBL/GenBank/DDBJ whole genome shotgun (WGS) entry which is preliminary data.</text>
</comment>
<dbReference type="Proteomes" id="UP000635606">
    <property type="component" value="Unassembled WGS sequence"/>
</dbReference>
<keyword evidence="2" id="KW-1185">Reference proteome</keyword>
<dbReference type="AlphaFoldDB" id="A0A8J3ZJU1"/>
<sequence>MTPAPTMSHQRLSRRIANALDEAATPSGLFVYEAINVRLHTGASRARTSPWST</sequence>
<proteinExistence type="predicted"/>
<organism evidence="1 2">
    <name type="scientific">Virgisporangium ochraceum</name>
    <dbReference type="NCBI Taxonomy" id="65505"/>
    <lineage>
        <taxon>Bacteria</taxon>
        <taxon>Bacillati</taxon>
        <taxon>Actinomycetota</taxon>
        <taxon>Actinomycetes</taxon>
        <taxon>Micromonosporales</taxon>
        <taxon>Micromonosporaceae</taxon>
        <taxon>Virgisporangium</taxon>
    </lineage>
</organism>
<gene>
    <name evidence="1" type="ORF">Voc01_003190</name>
</gene>
<accession>A0A8J3ZJU1</accession>
<name>A0A8J3ZJU1_9ACTN</name>
<protein>
    <submittedName>
        <fullName evidence="1">Uncharacterized protein</fullName>
    </submittedName>
</protein>
<evidence type="ECO:0000313" key="1">
    <source>
        <dbReference type="EMBL" id="GIJ65402.1"/>
    </source>
</evidence>
<reference evidence="1" key="1">
    <citation type="submission" date="2021-01" db="EMBL/GenBank/DDBJ databases">
        <title>Whole genome shotgun sequence of Virgisporangium ochraceum NBRC 16418.</title>
        <authorList>
            <person name="Komaki H."/>
            <person name="Tamura T."/>
        </authorList>
    </citation>
    <scope>NUCLEOTIDE SEQUENCE</scope>
    <source>
        <strain evidence="1">NBRC 16418</strain>
    </source>
</reference>
<evidence type="ECO:0000313" key="2">
    <source>
        <dbReference type="Proteomes" id="UP000635606"/>
    </source>
</evidence>